<evidence type="ECO:0000313" key="4">
    <source>
        <dbReference type="Proteomes" id="UP000515908"/>
    </source>
</evidence>
<dbReference type="VEuPathDB" id="TriTrypDB:ADEAN_000638800"/>
<organism evidence="3 4">
    <name type="scientific">Angomonas deanei</name>
    <dbReference type="NCBI Taxonomy" id="59799"/>
    <lineage>
        <taxon>Eukaryota</taxon>
        <taxon>Discoba</taxon>
        <taxon>Euglenozoa</taxon>
        <taxon>Kinetoplastea</taxon>
        <taxon>Metakinetoplastina</taxon>
        <taxon>Trypanosomatida</taxon>
        <taxon>Trypanosomatidae</taxon>
        <taxon>Strigomonadinae</taxon>
        <taxon>Angomonas</taxon>
    </lineage>
</organism>
<keyword evidence="2" id="KW-0812">Transmembrane</keyword>
<dbReference type="Proteomes" id="UP000515908">
    <property type="component" value="Chromosome 12"/>
</dbReference>
<sequence>MREYSPQEGQNQGDGLLEDEPGFRKAVQEYYDNDEKDPLLLNEILREDDRSFDLSRYIFPRFNAQLLNYYTDPSQTLKKKKVEPPNAVELFVAYIIAADLRIVLYFIILTVTIFFTIVSLPISQIDLPNRGCYTYFGYKADCDKNMYTEEVELMACTSMKTRLQAGAAFTIIGLVVQVFCFTCCWLIIFCLPFRLGTKPSKRKQQRAQSDVASLASTDKWMKGTKVVAGRSRYVIGGVGMANLLFLLIPWACVASIYHGRFCEVDKDTTPRTTSYGAGFGLNITAWLLHALGLLIILVMPTSLI</sequence>
<feature type="transmembrane region" description="Helical" evidence="2">
    <location>
        <begin position="277"/>
        <end position="299"/>
    </location>
</feature>
<dbReference type="PANTHER" id="PTHR33297">
    <property type="entry name" value="AMASTIN-LIKE SURFACE PROTEIN-LIKE PROTEIN-RELATED"/>
    <property type="match status" value="1"/>
</dbReference>
<dbReference type="AlphaFoldDB" id="A0A7G2CHR3"/>
<dbReference type="EMBL" id="LR877156">
    <property type="protein sequence ID" value="CAD2218895.1"/>
    <property type="molecule type" value="Genomic_DNA"/>
</dbReference>
<keyword evidence="2" id="KW-1133">Transmembrane helix</keyword>
<dbReference type="PANTHER" id="PTHR33297:SF6">
    <property type="entry name" value="AMASTIN-LIKE PROTEIN"/>
    <property type="match status" value="1"/>
</dbReference>
<evidence type="ECO:0000313" key="3">
    <source>
        <dbReference type="EMBL" id="CAD2218895.1"/>
    </source>
</evidence>
<protein>
    <submittedName>
        <fullName evidence="3">Amastin surface glycoprotein, putative</fullName>
    </submittedName>
</protein>
<feature type="transmembrane region" description="Helical" evidence="2">
    <location>
        <begin position="102"/>
        <end position="122"/>
    </location>
</feature>
<accession>A0A7G2CHR3</accession>
<gene>
    <name evidence="3" type="ORF">ADEAN_000638800</name>
</gene>
<evidence type="ECO:0000256" key="2">
    <source>
        <dbReference type="SAM" id="Phobius"/>
    </source>
</evidence>
<evidence type="ECO:0000256" key="1">
    <source>
        <dbReference type="SAM" id="MobiDB-lite"/>
    </source>
</evidence>
<keyword evidence="4" id="KW-1185">Reference proteome</keyword>
<feature type="transmembrane region" description="Helical" evidence="2">
    <location>
        <begin position="167"/>
        <end position="193"/>
    </location>
</feature>
<dbReference type="InterPro" id="IPR009944">
    <property type="entry name" value="Amastin"/>
</dbReference>
<feature type="transmembrane region" description="Helical" evidence="2">
    <location>
        <begin position="233"/>
        <end position="257"/>
    </location>
</feature>
<name>A0A7G2CHR3_9TRYP</name>
<proteinExistence type="predicted"/>
<dbReference type="Pfam" id="PF07344">
    <property type="entry name" value="Amastin"/>
    <property type="match status" value="1"/>
</dbReference>
<reference evidence="3 4" key="1">
    <citation type="submission" date="2020-08" db="EMBL/GenBank/DDBJ databases">
        <authorList>
            <person name="Newling K."/>
            <person name="Davey J."/>
            <person name="Forrester S."/>
        </authorList>
    </citation>
    <scope>NUCLEOTIDE SEQUENCE [LARGE SCALE GENOMIC DNA]</scope>
    <source>
        <strain evidence="4">Crithidia deanei Carvalho (ATCC PRA-265)</strain>
    </source>
</reference>
<feature type="region of interest" description="Disordered" evidence="1">
    <location>
        <begin position="1"/>
        <end position="21"/>
    </location>
</feature>
<dbReference type="OrthoDB" id="273596at2759"/>
<keyword evidence="2" id="KW-0472">Membrane</keyword>